<feature type="transmembrane region" description="Helical" evidence="6">
    <location>
        <begin position="62"/>
        <end position="83"/>
    </location>
</feature>
<keyword evidence="4 6" id="KW-1133">Transmembrane helix</keyword>
<evidence type="ECO:0000259" key="7">
    <source>
        <dbReference type="Pfam" id="PF12823"/>
    </source>
</evidence>
<feature type="transmembrane region" description="Helical" evidence="6">
    <location>
        <begin position="28"/>
        <end position="50"/>
    </location>
</feature>
<dbReference type="Pfam" id="PF12823">
    <property type="entry name" value="DUF3817"/>
    <property type="match status" value="1"/>
</dbReference>
<dbReference type="InterPro" id="IPR023845">
    <property type="entry name" value="DUF3817_TM"/>
</dbReference>
<evidence type="ECO:0000256" key="4">
    <source>
        <dbReference type="ARBA" id="ARBA00022989"/>
    </source>
</evidence>
<evidence type="ECO:0000256" key="3">
    <source>
        <dbReference type="ARBA" id="ARBA00022692"/>
    </source>
</evidence>
<keyword evidence="2" id="KW-1003">Cell membrane</keyword>
<evidence type="ECO:0000256" key="2">
    <source>
        <dbReference type="ARBA" id="ARBA00022475"/>
    </source>
</evidence>
<feature type="domain" description="DUF3817" evidence="7">
    <location>
        <begin position="28"/>
        <end position="113"/>
    </location>
</feature>
<reference evidence="9" key="1">
    <citation type="journal article" date="2019" name="Int. J. Syst. Evol. Microbiol.">
        <title>The Global Catalogue of Microorganisms (GCM) 10K type strain sequencing project: providing services to taxonomists for standard genome sequencing and annotation.</title>
        <authorList>
            <consortium name="The Broad Institute Genomics Platform"/>
            <consortium name="The Broad Institute Genome Sequencing Center for Infectious Disease"/>
            <person name="Wu L."/>
            <person name="Ma J."/>
        </authorList>
    </citation>
    <scope>NUCLEOTIDE SEQUENCE [LARGE SCALE GENOMIC DNA]</scope>
    <source>
        <strain evidence="9">JCM 12393</strain>
    </source>
</reference>
<evidence type="ECO:0000313" key="9">
    <source>
        <dbReference type="Proteomes" id="UP001499863"/>
    </source>
</evidence>
<accession>A0ABP4J6E6</accession>
<organism evidence="8 9">
    <name type="scientific">Kitasatospora putterlickiae</name>
    <dbReference type="NCBI Taxonomy" id="221725"/>
    <lineage>
        <taxon>Bacteria</taxon>
        <taxon>Bacillati</taxon>
        <taxon>Actinomycetota</taxon>
        <taxon>Actinomycetes</taxon>
        <taxon>Kitasatosporales</taxon>
        <taxon>Streptomycetaceae</taxon>
        <taxon>Kitasatospora</taxon>
    </lineage>
</organism>
<evidence type="ECO:0000256" key="5">
    <source>
        <dbReference type="ARBA" id="ARBA00023136"/>
    </source>
</evidence>
<evidence type="ECO:0000313" key="8">
    <source>
        <dbReference type="EMBL" id="GAA1414340.1"/>
    </source>
</evidence>
<keyword evidence="3 6" id="KW-0812">Transmembrane</keyword>
<dbReference type="EMBL" id="BAAAKJ010000484">
    <property type="protein sequence ID" value="GAA1414340.1"/>
    <property type="molecule type" value="Genomic_DNA"/>
</dbReference>
<evidence type="ECO:0000256" key="6">
    <source>
        <dbReference type="SAM" id="Phobius"/>
    </source>
</evidence>
<dbReference type="PANTHER" id="PTHR40077:SF2">
    <property type="entry name" value="MEMBRANE PROTEIN"/>
    <property type="match status" value="1"/>
</dbReference>
<comment type="subcellular location">
    <subcellularLocation>
        <location evidence="1">Cell membrane</location>
        <topology evidence="1">Multi-pass membrane protein</topology>
    </subcellularLocation>
</comment>
<dbReference type="PANTHER" id="PTHR40077">
    <property type="entry name" value="MEMBRANE PROTEIN-RELATED"/>
    <property type="match status" value="1"/>
</dbReference>
<dbReference type="Proteomes" id="UP001499863">
    <property type="component" value="Unassembled WGS sequence"/>
</dbReference>
<proteinExistence type="predicted"/>
<keyword evidence="5 6" id="KW-0472">Membrane</keyword>
<evidence type="ECO:0000256" key="1">
    <source>
        <dbReference type="ARBA" id="ARBA00004651"/>
    </source>
</evidence>
<name>A0ABP4J6E6_9ACTN</name>
<sequence>MSGARIRTYPPKLPSEAMKTMKATPLLGWYRALAVATGVALLVFCGFMVAKYGFDAAEDLTTYVAMLHGYLYIGYFVVTFMLGQKLKWPLGRMIFTLAAGCIPFASFVAERKVAAEAAAKLSAGDPARQPAGV</sequence>
<protein>
    <recommendedName>
        <fullName evidence="7">DUF3817 domain-containing protein</fullName>
    </recommendedName>
</protein>
<keyword evidence="9" id="KW-1185">Reference proteome</keyword>
<gene>
    <name evidence="8" type="ORF">GCM10009639_68000</name>
</gene>
<comment type="caution">
    <text evidence="8">The sequence shown here is derived from an EMBL/GenBank/DDBJ whole genome shotgun (WGS) entry which is preliminary data.</text>
</comment>
<dbReference type="NCBIfam" id="TIGR03954">
    <property type="entry name" value="integ_memb_HG"/>
    <property type="match status" value="1"/>
</dbReference>